<dbReference type="AlphaFoldDB" id="A0A553JN95"/>
<dbReference type="PROSITE" id="PS51354">
    <property type="entry name" value="GLUTAREDOXIN_2"/>
    <property type="match status" value="1"/>
</dbReference>
<comment type="caution">
    <text evidence="3">The sequence shown here is derived from an EMBL/GenBank/DDBJ whole genome shotgun (WGS) entry which is preliminary data.</text>
</comment>
<dbReference type="Gene3D" id="3.40.30.10">
    <property type="entry name" value="Glutaredoxin"/>
    <property type="match status" value="1"/>
</dbReference>
<keyword evidence="1" id="KW-1133">Transmembrane helix</keyword>
<keyword evidence="4" id="KW-1185">Reference proteome</keyword>
<dbReference type="PANTHER" id="PTHR34386:SF1">
    <property type="entry name" value="GLUTAREDOXIN-LIKE PROTEIN NRDH"/>
    <property type="match status" value="1"/>
</dbReference>
<dbReference type="Pfam" id="PF00462">
    <property type="entry name" value="Glutaredoxin"/>
    <property type="match status" value="1"/>
</dbReference>
<name>A0A553JN95_SHEHA</name>
<protein>
    <submittedName>
        <fullName evidence="3">Glutaredoxin family protein</fullName>
    </submittedName>
</protein>
<dbReference type="InterPro" id="IPR036249">
    <property type="entry name" value="Thioredoxin-like_sf"/>
</dbReference>
<dbReference type="EMBL" id="VKGK01000015">
    <property type="protein sequence ID" value="TRY13903.1"/>
    <property type="molecule type" value="Genomic_DNA"/>
</dbReference>
<proteinExistence type="predicted"/>
<dbReference type="InterPro" id="IPR002109">
    <property type="entry name" value="Glutaredoxin"/>
</dbReference>
<keyword evidence="1" id="KW-0472">Membrane</keyword>
<dbReference type="RefSeq" id="WP_144040684.1">
    <property type="nucleotide sequence ID" value="NZ_BMPL01000015.1"/>
</dbReference>
<dbReference type="PANTHER" id="PTHR34386">
    <property type="entry name" value="GLUTAREDOXIN"/>
    <property type="match status" value="1"/>
</dbReference>
<evidence type="ECO:0000256" key="1">
    <source>
        <dbReference type="SAM" id="Phobius"/>
    </source>
</evidence>
<gene>
    <name evidence="3" type="ORF">FN961_13410</name>
</gene>
<dbReference type="GO" id="GO:0009055">
    <property type="term" value="F:electron transfer activity"/>
    <property type="evidence" value="ECO:0007669"/>
    <property type="project" value="TreeGrafter"/>
</dbReference>
<organism evidence="3 4">
    <name type="scientific">Shewanella hanedai</name>
    <name type="common">Alteromonas hanedai</name>
    <dbReference type="NCBI Taxonomy" id="25"/>
    <lineage>
        <taxon>Bacteria</taxon>
        <taxon>Pseudomonadati</taxon>
        <taxon>Pseudomonadota</taxon>
        <taxon>Gammaproteobacteria</taxon>
        <taxon>Alteromonadales</taxon>
        <taxon>Shewanellaceae</taxon>
        <taxon>Shewanella</taxon>
    </lineage>
</organism>
<feature type="transmembrane region" description="Helical" evidence="1">
    <location>
        <begin position="12"/>
        <end position="34"/>
    </location>
</feature>
<dbReference type="SUPFAM" id="SSF52833">
    <property type="entry name" value="Thioredoxin-like"/>
    <property type="match status" value="1"/>
</dbReference>
<evidence type="ECO:0000313" key="3">
    <source>
        <dbReference type="EMBL" id="TRY13903.1"/>
    </source>
</evidence>
<evidence type="ECO:0000313" key="4">
    <source>
        <dbReference type="Proteomes" id="UP000318126"/>
    </source>
</evidence>
<dbReference type="Proteomes" id="UP000318126">
    <property type="component" value="Unassembled WGS sequence"/>
</dbReference>
<dbReference type="GO" id="GO:0045454">
    <property type="term" value="P:cell redox homeostasis"/>
    <property type="evidence" value="ECO:0007669"/>
    <property type="project" value="TreeGrafter"/>
</dbReference>
<dbReference type="OrthoDB" id="8991911at2"/>
<feature type="domain" description="Glutaredoxin" evidence="2">
    <location>
        <begin position="56"/>
        <end position="114"/>
    </location>
</feature>
<accession>A0A553JN95</accession>
<reference evidence="4" key="1">
    <citation type="submission" date="2019-07" db="EMBL/GenBank/DDBJ databases">
        <title>Shewanella sp. YLB-08 draft genomic sequence.</title>
        <authorList>
            <person name="Yu L."/>
        </authorList>
    </citation>
    <scope>NUCLEOTIDE SEQUENCE [LARGE SCALE GENOMIC DNA]</scope>
    <source>
        <strain evidence="4">JCM 20706</strain>
    </source>
</reference>
<dbReference type="InterPro" id="IPR051548">
    <property type="entry name" value="Grx-like_ET"/>
</dbReference>
<sequence length="133" mass="14859">MTAKEIIKSTLSYSFVLALGLGLGFGALQGYTWLTTPATVVMDDFSSHFSLTDKPVIMYGVDWCPSCKNTRAYFSKNNIEYVEFNPEKDPEALERFNQLGVNAYPVIIIGNKRIIGLDVEEINLALSENNIQL</sequence>
<evidence type="ECO:0000259" key="2">
    <source>
        <dbReference type="Pfam" id="PF00462"/>
    </source>
</evidence>
<keyword evidence="1" id="KW-0812">Transmembrane</keyword>
<dbReference type="CDD" id="cd02976">
    <property type="entry name" value="NrdH"/>
    <property type="match status" value="1"/>
</dbReference>